<sequence>MTNAHLPSIYPTLRYTDADAAIDFLTSVFGLRAKSVSRHEDGTVGHAELSWGNGLVMLGQRGPEPGPFDTGRAVLYLVAPDVDAHHDRTVAGGATVVMGLVDQPYGSREYAATDPEGNVWCFGTYQPAP</sequence>
<feature type="domain" description="VOC" evidence="1">
    <location>
        <begin position="7"/>
        <end position="125"/>
    </location>
</feature>
<comment type="caution">
    <text evidence="2">The sequence shown here is derived from an EMBL/GenBank/DDBJ whole genome shotgun (WGS) entry which is preliminary data.</text>
</comment>
<dbReference type="PROSITE" id="PS51819">
    <property type="entry name" value="VOC"/>
    <property type="match status" value="1"/>
</dbReference>
<reference evidence="2 3" key="1">
    <citation type="submission" date="2021-03" db="EMBL/GenBank/DDBJ databases">
        <title>Sequencing the genomes of 1000 actinobacteria strains.</title>
        <authorList>
            <person name="Klenk H.-P."/>
        </authorList>
    </citation>
    <scope>NUCLEOTIDE SEQUENCE [LARGE SCALE GENOMIC DNA]</scope>
    <source>
        <strain evidence="2 3">DSM 44580</strain>
    </source>
</reference>
<dbReference type="EMBL" id="JAGIOO010000001">
    <property type="protein sequence ID" value="MBP2471377.1"/>
    <property type="molecule type" value="Genomic_DNA"/>
</dbReference>
<accession>A0ABS5A554</accession>
<dbReference type="PANTHER" id="PTHR34109">
    <property type="entry name" value="BNAUNNG04460D PROTEIN-RELATED"/>
    <property type="match status" value="1"/>
</dbReference>
<dbReference type="RefSeq" id="WP_086789894.1">
    <property type="nucleotide sequence ID" value="NZ_JAGIOO010000001.1"/>
</dbReference>
<gene>
    <name evidence="2" type="ORF">JOF53_000249</name>
</gene>
<dbReference type="Gene3D" id="3.30.720.110">
    <property type="match status" value="1"/>
</dbReference>
<dbReference type="Proteomes" id="UP001519363">
    <property type="component" value="Unassembled WGS sequence"/>
</dbReference>
<proteinExistence type="predicted"/>
<dbReference type="PANTHER" id="PTHR34109:SF1">
    <property type="entry name" value="VOC DOMAIN-CONTAINING PROTEIN"/>
    <property type="match status" value="1"/>
</dbReference>
<keyword evidence="3" id="KW-1185">Reference proteome</keyword>
<evidence type="ECO:0000313" key="3">
    <source>
        <dbReference type="Proteomes" id="UP001519363"/>
    </source>
</evidence>
<name>A0ABS5A554_9PSEU</name>
<dbReference type="Pfam" id="PF00903">
    <property type="entry name" value="Glyoxalase"/>
    <property type="match status" value="1"/>
</dbReference>
<dbReference type="SUPFAM" id="SSF54593">
    <property type="entry name" value="Glyoxalase/Bleomycin resistance protein/Dihydroxybiphenyl dioxygenase"/>
    <property type="match status" value="1"/>
</dbReference>
<dbReference type="InterPro" id="IPR029068">
    <property type="entry name" value="Glyas_Bleomycin-R_OHBP_Dase"/>
</dbReference>
<dbReference type="InterPro" id="IPR004360">
    <property type="entry name" value="Glyas_Fos-R_dOase_dom"/>
</dbReference>
<dbReference type="InterPro" id="IPR037523">
    <property type="entry name" value="VOC_core"/>
</dbReference>
<dbReference type="Gene3D" id="3.30.720.120">
    <property type="match status" value="1"/>
</dbReference>
<evidence type="ECO:0000313" key="2">
    <source>
        <dbReference type="EMBL" id="MBP2471377.1"/>
    </source>
</evidence>
<evidence type="ECO:0000259" key="1">
    <source>
        <dbReference type="PROSITE" id="PS51819"/>
    </source>
</evidence>
<organism evidence="2 3">
    <name type="scientific">Crossiella equi</name>
    <dbReference type="NCBI Taxonomy" id="130796"/>
    <lineage>
        <taxon>Bacteria</taxon>
        <taxon>Bacillati</taxon>
        <taxon>Actinomycetota</taxon>
        <taxon>Actinomycetes</taxon>
        <taxon>Pseudonocardiales</taxon>
        <taxon>Pseudonocardiaceae</taxon>
        <taxon>Crossiella</taxon>
    </lineage>
</organism>
<protein>
    <submittedName>
        <fullName evidence="2">Glyoxalase superfamily protein PhnB</fullName>
    </submittedName>
</protein>